<proteinExistence type="predicted"/>
<evidence type="ECO:0000256" key="4">
    <source>
        <dbReference type="ARBA" id="ARBA00023180"/>
    </source>
</evidence>
<feature type="signal peptide" evidence="6">
    <location>
        <begin position="1"/>
        <end position="18"/>
    </location>
</feature>
<sequence length="188" mass="21135">MFAVCAIALLCLGSLSHSADPACEDLVRPLDQLDPAHLEGTWTVVAGSMTTPEYSEKFRTGDSASISFVNGTTFSRAFRSNDSCQYLNSNITLKGSSFDFHQYNITVTFLQTSCPDCLLLRFDNMSKEFQRMYLFSRRREVEQKEMDEFTAQAQCLNSLPPVVKDPTKPICPEQMSNDAETQPDEKTE</sequence>
<dbReference type="PANTHER" id="PTHR11967:SF2">
    <property type="entry name" value="ALPHA-1-ACID GLYCOPROTEIN 1"/>
    <property type="match status" value="1"/>
</dbReference>
<organism evidence="7 8">
    <name type="scientific">Sparus aurata</name>
    <name type="common">Gilthead sea bream</name>
    <dbReference type="NCBI Taxonomy" id="8175"/>
    <lineage>
        <taxon>Eukaryota</taxon>
        <taxon>Metazoa</taxon>
        <taxon>Chordata</taxon>
        <taxon>Craniata</taxon>
        <taxon>Vertebrata</taxon>
        <taxon>Euteleostomi</taxon>
        <taxon>Actinopterygii</taxon>
        <taxon>Neopterygii</taxon>
        <taxon>Teleostei</taxon>
        <taxon>Neoteleostei</taxon>
        <taxon>Acanthomorphata</taxon>
        <taxon>Eupercaria</taxon>
        <taxon>Spariformes</taxon>
        <taxon>Sparidae</taxon>
        <taxon>Sparus</taxon>
    </lineage>
</organism>
<evidence type="ECO:0000256" key="5">
    <source>
        <dbReference type="SAM" id="MobiDB-lite"/>
    </source>
</evidence>
<evidence type="ECO:0000313" key="7">
    <source>
        <dbReference type="Ensembl" id="ENSSAUP00010007820.1"/>
    </source>
</evidence>
<dbReference type="Pfam" id="PF11032">
    <property type="entry name" value="ApoM"/>
    <property type="match status" value="1"/>
</dbReference>
<accession>A0A671U2A2</accession>
<dbReference type="AlphaFoldDB" id="A0A671U2A2"/>
<protein>
    <submittedName>
        <fullName evidence="7">Uncharacterized protein</fullName>
    </submittedName>
</protein>
<dbReference type="Gene3D" id="2.40.128.20">
    <property type="match status" value="1"/>
</dbReference>
<dbReference type="SUPFAM" id="SSF50814">
    <property type="entry name" value="Lipocalins"/>
    <property type="match status" value="1"/>
</dbReference>
<keyword evidence="4" id="KW-0325">Glycoprotein</keyword>
<evidence type="ECO:0000313" key="8">
    <source>
        <dbReference type="Proteomes" id="UP000472265"/>
    </source>
</evidence>
<evidence type="ECO:0000256" key="6">
    <source>
        <dbReference type="SAM" id="SignalP"/>
    </source>
</evidence>
<dbReference type="InterPro" id="IPR012674">
    <property type="entry name" value="Calycin"/>
</dbReference>
<reference evidence="7" key="2">
    <citation type="submission" date="2025-08" db="UniProtKB">
        <authorList>
            <consortium name="Ensembl"/>
        </authorList>
    </citation>
    <scope>IDENTIFICATION</scope>
</reference>
<evidence type="ECO:0000256" key="1">
    <source>
        <dbReference type="ARBA" id="ARBA00004613"/>
    </source>
</evidence>
<reference evidence="7" key="3">
    <citation type="submission" date="2025-09" db="UniProtKB">
        <authorList>
            <consortium name="Ensembl"/>
        </authorList>
    </citation>
    <scope>IDENTIFICATION</scope>
</reference>
<dbReference type="GeneTree" id="ENSGT00940000166223"/>
<feature type="chain" id="PRO_5025432360" evidence="6">
    <location>
        <begin position="19"/>
        <end position="188"/>
    </location>
</feature>
<evidence type="ECO:0000256" key="2">
    <source>
        <dbReference type="ARBA" id="ARBA00022525"/>
    </source>
</evidence>
<keyword evidence="8" id="KW-1185">Reference proteome</keyword>
<comment type="subcellular location">
    <subcellularLocation>
        <location evidence="1">Secreted</location>
    </subcellularLocation>
</comment>
<evidence type="ECO:0000256" key="3">
    <source>
        <dbReference type="ARBA" id="ARBA00022729"/>
    </source>
</evidence>
<dbReference type="Proteomes" id="UP000472265">
    <property type="component" value="Chromosome 1"/>
</dbReference>
<dbReference type="Ensembl" id="ENSSAUT00010008357.1">
    <property type="protein sequence ID" value="ENSSAUP00010007820.1"/>
    <property type="gene ID" value="ENSSAUG00010003888.1"/>
</dbReference>
<feature type="region of interest" description="Disordered" evidence="5">
    <location>
        <begin position="166"/>
        <end position="188"/>
    </location>
</feature>
<name>A0A671U2A2_SPAAU</name>
<keyword evidence="3 6" id="KW-0732">Signal</keyword>
<dbReference type="InterPro" id="IPR022734">
    <property type="entry name" value="ApoM"/>
</dbReference>
<dbReference type="InParanoid" id="A0A671U2A2"/>
<reference evidence="7" key="1">
    <citation type="submission" date="2021-04" db="EMBL/GenBank/DDBJ databases">
        <authorList>
            <consortium name="Wellcome Sanger Institute Data Sharing"/>
        </authorList>
    </citation>
    <scope>NUCLEOTIDE SEQUENCE [LARGE SCALE GENOMIC DNA]</scope>
</reference>
<dbReference type="PANTHER" id="PTHR11967">
    <property type="entry name" value="ALPHA-1-ACID GLYCOPROTEIN"/>
    <property type="match status" value="1"/>
</dbReference>
<keyword evidence="2" id="KW-0964">Secreted</keyword>
<dbReference type="GO" id="GO:0005576">
    <property type="term" value="C:extracellular region"/>
    <property type="evidence" value="ECO:0007669"/>
    <property type="project" value="UniProtKB-SubCell"/>
</dbReference>
<dbReference type="OMA" id="AQTECLK"/>